<dbReference type="SUPFAM" id="SSF52777">
    <property type="entry name" value="CoA-dependent acyltransferases"/>
    <property type="match status" value="1"/>
</dbReference>
<accession>A0A4R7ZQI2</accession>
<sequence length="211" mass="24085">MNYKVVDMNVYKRKDHFTYFKSLANPYVGLTVQVDITKFIQVVKEKKLPFFLTFNYCVARAANSVPEFRQRIMNDGIAEYADCKTSHTVVLEDGTYCYCTLSTNMPFKKYLPYAIKAQEDAREARSTSDDEEDANELLFISSLPWLSYIALSNPTPSPADSNPRITWGKYTSQNGKVEIPVTVLCNHALVDGLHIAQFYQALDEYLENVIS</sequence>
<proteinExistence type="predicted"/>
<gene>
    <name evidence="1" type="ORF">EDD63_11429</name>
</gene>
<dbReference type="InterPro" id="IPR023213">
    <property type="entry name" value="CAT-like_dom_sf"/>
</dbReference>
<reference evidence="1 2" key="1">
    <citation type="submission" date="2019-03" db="EMBL/GenBank/DDBJ databases">
        <title>Genomic Encyclopedia of Type Strains, Phase IV (KMG-IV): sequencing the most valuable type-strain genomes for metagenomic binning, comparative biology and taxonomic classification.</title>
        <authorList>
            <person name="Goeker M."/>
        </authorList>
    </citation>
    <scope>NUCLEOTIDE SEQUENCE [LARGE SCALE GENOMIC DNA]</scope>
    <source>
        <strain evidence="1 2">DSM 28867</strain>
    </source>
</reference>
<dbReference type="Proteomes" id="UP000294743">
    <property type="component" value="Unassembled WGS sequence"/>
</dbReference>
<protein>
    <submittedName>
        <fullName evidence="1">Chloramphenicol O-acetyltransferase type A</fullName>
    </submittedName>
</protein>
<dbReference type="EMBL" id="SODD01000014">
    <property type="protein sequence ID" value="TDW20199.1"/>
    <property type="molecule type" value="Genomic_DNA"/>
</dbReference>
<evidence type="ECO:0000313" key="1">
    <source>
        <dbReference type="EMBL" id="TDW20199.1"/>
    </source>
</evidence>
<name>A0A4R7ZQI2_9FIRM</name>
<comment type="caution">
    <text evidence="1">The sequence shown here is derived from an EMBL/GenBank/DDBJ whole genome shotgun (WGS) entry which is preliminary data.</text>
</comment>
<dbReference type="GO" id="GO:0008811">
    <property type="term" value="F:chloramphenicol O-acetyltransferase activity"/>
    <property type="evidence" value="ECO:0007669"/>
    <property type="project" value="InterPro"/>
</dbReference>
<dbReference type="PANTHER" id="PTHR38474:SF1">
    <property type="entry name" value="SLR0299 PROTEIN"/>
    <property type="match status" value="1"/>
</dbReference>
<evidence type="ECO:0000313" key="2">
    <source>
        <dbReference type="Proteomes" id="UP000294743"/>
    </source>
</evidence>
<keyword evidence="1" id="KW-0808">Transferase</keyword>
<dbReference type="AlphaFoldDB" id="A0A4R7ZQI2"/>
<keyword evidence="2" id="KW-1185">Reference proteome</keyword>
<dbReference type="SMART" id="SM01059">
    <property type="entry name" value="CAT"/>
    <property type="match status" value="1"/>
</dbReference>
<dbReference type="OrthoDB" id="9801766at2"/>
<dbReference type="RefSeq" id="WP_134169306.1">
    <property type="nucleotide sequence ID" value="NZ_SODD01000014.1"/>
</dbReference>
<dbReference type="InterPro" id="IPR001707">
    <property type="entry name" value="Cmp_AcTrfase"/>
</dbReference>
<dbReference type="PANTHER" id="PTHR38474">
    <property type="entry name" value="SLR0299 PROTEIN"/>
    <property type="match status" value="1"/>
</dbReference>
<dbReference type="Gene3D" id="3.30.559.10">
    <property type="entry name" value="Chloramphenicol acetyltransferase-like domain"/>
    <property type="match status" value="1"/>
</dbReference>
<organism evidence="1 2">
    <name type="scientific">Breznakia blatticola</name>
    <dbReference type="NCBI Taxonomy" id="1754012"/>
    <lineage>
        <taxon>Bacteria</taxon>
        <taxon>Bacillati</taxon>
        <taxon>Bacillota</taxon>
        <taxon>Erysipelotrichia</taxon>
        <taxon>Erysipelotrichales</taxon>
        <taxon>Erysipelotrichaceae</taxon>
        <taxon>Breznakia</taxon>
    </lineage>
</organism>
<dbReference type="Pfam" id="PF00302">
    <property type="entry name" value="CAT"/>
    <property type="match status" value="1"/>
</dbReference>